<evidence type="ECO:0000313" key="3">
    <source>
        <dbReference type="EMBL" id="RRA93931.1"/>
    </source>
</evidence>
<organism evidence="3 4">
    <name type="scientific">Paenimyroides viscosum</name>
    <dbReference type="NCBI Taxonomy" id="2488729"/>
    <lineage>
        <taxon>Bacteria</taxon>
        <taxon>Pseudomonadati</taxon>
        <taxon>Bacteroidota</taxon>
        <taxon>Flavobacteriia</taxon>
        <taxon>Flavobacteriales</taxon>
        <taxon>Flavobacteriaceae</taxon>
        <taxon>Paenimyroides</taxon>
    </lineage>
</organism>
<evidence type="ECO:0000259" key="2">
    <source>
        <dbReference type="Pfam" id="PF13240"/>
    </source>
</evidence>
<gene>
    <name evidence="3" type="ORF">EG242_09695</name>
</gene>
<protein>
    <submittedName>
        <fullName evidence="3">Zinc ribbon domain-containing protein</fullName>
    </submittedName>
</protein>
<dbReference type="Pfam" id="PF13240">
    <property type="entry name" value="Zn_Ribbon_1"/>
    <property type="match status" value="1"/>
</dbReference>
<name>A0A3P1AYB8_9FLAO</name>
<keyword evidence="4" id="KW-1185">Reference proteome</keyword>
<dbReference type="RefSeq" id="WP_124899691.1">
    <property type="nucleotide sequence ID" value="NZ_RQTJ01000019.1"/>
</dbReference>
<keyword evidence="1" id="KW-0472">Membrane</keyword>
<dbReference type="OrthoDB" id="1271222at2"/>
<proteinExistence type="predicted"/>
<keyword evidence="1" id="KW-0812">Transmembrane</keyword>
<accession>A0A3P1AYB8</accession>
<feature type="domain" description="Zinc-ribbon" evidence="2">
    <location>
        <begin position="5"/>
        <end position="26"/>
    </location>
</feature>
<feature type="transmembrane region" description="Helical" evidence="1">
    <location>
        <begin position="39"/>
        <end position="57"/>
    </location>
</feature>
<evidence type="ECO:0000313" key="4">
    <source>
        <dbReference type="Proteomes" id="UP000268372"/>
    </source>
</evidence>
<dbReference type="EMBL" id="RQTJ01000019">
    <property type="protein sequence ID" value="RRA93931.1"/>
    <property type="molecule type" value="Genomic_DNA"/>
</dbReference>
<keyword evidence="1" id="KW-1133">Transmembrane helix</keyword>
<evidence type="ECO:0000256" key="1">
    <source>
        <dbReference type="SAM" id="Phobius"/>
    </source>
</evidence>
<dbReference type="InterPro" id="IPR026870">
    <property type="entry name" value="Zinc_ribbon_dom"/>
</dbReference>
<dbReference type="AlphaFoldDB" id="A0A3P1AYB8"/>
<dbReference type="Proteomes" id="UP000268372">
    <property type="component" value="Unassembled WGS sequence"/>
</dbReference>
<sequence>MLISCKECNHKISDKANTCPNCGYPLRRIKPAVKSKEGLFLKSMNFGCFLFIIFLILRKHT</sequence>
<reference evidence="3 4" key="1">
    <citation type="submission" date="2018-11" db="EMBL/GenBank/DDBJ databases">
        <title>Flavobacterium sp. nov., YIM 102796 draft genome.</title>
        <authorList>
            <person name="Li G."/>
            <person name="Jiang Y."/>
        </authorList>
    </citation>
    <scope>NUCLEOTIDE SEQUENCE [LARGE SCALE GENOMIC DNA]</scope>
    <source>
        <strain evidence="3 4">YIM 102796</strain>
    </source>
</reference>
<comment type="caution">
    <text evidence="3">The sequence shown here is derived from an EMBL/GenBank/DDBJ whole genome shotgun (WGS) entry which is preliminary data.</text>
</comment>